<reference evidence="1" key="1">
    <citation type="submission" date="2020-04" db="EMBL/GenBank/DDBJ databases">
        <authorList>
            <person name="Alioto T."/>
            <person name="Alioto T."/>
            <person name="Gomez Garrido J."/>
        </authorList>
    </citation>
    <scope>NUCLEOTIDE SEQUENCE</scope>
    <source>
        <strain evidence="1">A484AB</strain>
    </source>
</reference>
<comment type="caution">
    <text evidence="1">The sequence shown here is derived from an EMBL/GenBank/DDBJ whole genome shotgun (WGS) entry which is preliminary data.</text>
</comment>
<evidence type="ECO:0000313" key="1">
    <source>
        <dbReference type="EMBL" id="CAB3997925.1"/>
    </source>
</evidence>
<dbReference type="SUPFAM" id="SSF52266">
    <property type="entry name" value="SGNH hydrolase"/>
    <property type="match status" value="1"/>
</dbReference>
<dbReference type="AlphaFoldDB" id="A0A6S7H1X4"/>
<dbReference type="Gene3D" id="3.40.50.1110">
    <property type="entry name" value="SGNH hydrolase"/>
    <property type="match status" value="1"/>
</dbReference>
<dbReference type="Proteomes" id="UP001152795">
    <property type="component" value="Unassembled WGS sequence"/>
</dbReference>
<dbReference type="OrthoDB" id="10056446at2759"/>
<dbReference type="EMBL" id="CACRXK020003229">
    <property type="protein sequence ID" value="CAB3997925.1"/>
    <property type="molecule type" value="Genomic_DNA"/>
</dbReference>
<dbReference type="InterPro" id="IPR036514">
    <property type="entry name" value="SGNH_hydro_sf"/>
</dbReference>
<keyword evidence="2" id="KW-1185">Reference proteome</keyword>
<sequence>MESKPTEPNPPLETHLISTITAQNKFSAFDNEIPDIPNSPMQTTQEKDSLTEIKADTVILCDSNGRNINPTLLCPNTTTIYPKRPTVEHAREILDRNKFIEPKTFIIHCGTNDIEKLPTDNISKQMKSLLSSINQKHPQSRIILSSPTTTTSFKKPETSMKN</sequence>
<name>A0A6S7H1X4_PARCT</name>
<organism evidence="1 2">
    <name type="scientific">Paramuricea clavata</name>
    <name type="common">Red gorgonian</name>
    <name type="synonym">Violescent sea-whip</name>
    <dbReference type="NCBI Taxonomy" id="317549"/>
    <lineage>
        <taxon>Eukaryota</taxon>
        <taxon>Metazoa</taxon>
        <taxon>Cnidaria</taxon>
        <taxon>Anthozoa</taxon>
        <taxon>Octocorallia</taxon>
        <taxon>Malacalcyonacea</taxon>
        <taxon>Plexauridae</taxon>
        <taxon>Paramuricea</taxon>
    </lineage>
</organism>
<accession>A0A6S7H1X4</accession>
<gene>
    <name evidence="1" type="ORF">PACLA_8A042749</name>
</gene>
<proteinExistence type="predicted"/>
<protein>
    <submittedName>
        <fullName evidence="1">Uncharacterized protein</fullName>
    </submittedName>
</protein>
<evidence type="ECO:0000313" key="2">
    <source>
        <dbReference type="Proteomes" id="UP001152795"/>
    </source>
</evidence>